<dbReference type="EMBL" id="PDNA01000134">
    <property type="protein sequence ID" value="PGH11305.1"/>
    <property type="molecule type" value="Genomic_DNA"/>
</dbReference>
<dbReference type="InterPro" id="IPR056023">
    <property type="entry name" value="DUF7603"/>
</dbReference>
<feature type="coiled-coil region" evidence="1">
    <location>
        <begin position="870"/>
        <end position="939"/>
    </location>
</feature>
<dbReference type="OrthoDB" id="288726at2759"/>
<feature type="coiled-coil region" evidence="1">
    <location>
        <begin position="439"/>
        <end position="487"/>
    </location>
</feature>
<feature type="compositionally biased region" description="Low complexity" evidence="2">
    <location>
        <begin position="554"/>
        <end position="572"/>
    </location>
</feature>
<accession>A0A2B7XQT7</accession>
<feature type="compositionally biased region" description="Polar residues" evidence="2">
    <location>
        <begin position="265"/>
        <end position="278"/>
    </location>
</feature>
<feature type="compositionally biased region" description="Low complexity" evidence="2">
    <location>
        <begin position="69"/>
        <end position="79"/>
    </location>
</feature>
<feature type="coiled-coil region" evidence="1">
    <location>
        <begin position="638"/>
        <end position="739"/>
    </location>
</feature>
<evidence type="ECO:0000256" key="2">
    <source>
        <dbReference type="SAM" id="MobiDB-lite"/>
    </source>
</evidence>
<evidence type="ECO:0000313" key="4">
    <source>
        <dbReference type="EMBL" id="PGH11305.1"/>
    </source>
</evidence>
<feature type="compositionally biased region" description="Polar residues" evidence="2">
    <location>
        <begin position="27"/>
        <end position="51"/>
    </location>
</feature>
<dbReference type="Proteomes" id="UP000224634">
    <property type="component" value="Unassembled WGS sequence"/>
</dbReference>
<evidence type="ECO:0000256" key="1">
    <source>
        <dbReference type="SAM" id="Coils"/>
    </source>
</evidence>
<keyword evidence="5" id="KW-1185">Reference proteome</keyword>
<sequence length="944" mass="105635">MASRPPPPGADGTATTTVAFPMPPTSTPTLLQQRWRNRAFTSDSQSTSSAFANGPPPSTILSPVRRKPLPASASPLVSPDEFSGPKFSPITVRAEYSQSDDLPSSPTVSAEEESSPVFVVRDLDKFPHGQTPADSPVPPLREPPSDVRDSVIATNVSPLEPSIPPQPVNEPIVHVSKPPSPPPTNLERTPSVTMALHPPPNRPPPLRVDSLPRNMSSSSIDYKQQPKTPGKISSFFSWKAAPSPGTESNTTEISESGHSPLPSPMNGSTVPTSFSSRIPSIDSYPGSAKMPVRSQTLPVDNDLATKLADMDAELREISSELAGSIRREMDLEDMVERLQLEASMGSDSNRRSSDYFSDSGYGSVKYPLSDAGSGKTEDMEKIKRSMEQERARMRVELSQKWQEERSRRQAFESHVQILESQVNQFRRDRVEASNSAVRVKELETALEDTKRRLAEERELKDNFEDLLTAMRVELEQHRNERDHLRDEVMPQLQFKMQEDLQALRNENATLSQARRMQLDMQAQQKRINSIAEENADAGMSVGLSRSNSLARMPSRAGGLSRSGSISRSRPTSMIGKEREFKESLVDKMKDVEMQRDALHKTVKSLLERLSYQSREHDKHVRMLELELDRERQSGSPRRRGYEREVTNLRDEINLLRRRADEALEQKWQCEKGLGGLKMDLDRAEQETTSLRALLQEHDIRIPGQRPSSDDGMADFHASASSLEDEYRQLQEEMEFAESNGSPMDATASEALAKQVHQQLATNKALRDRLSEAISKGERDQHLSAERISEMQTKLKFLEDALMHAQQHSEEEVAMHEAEVDVLKESHNAQLLRAKSGVRSPAMLSPRMPTSPFAGAKSPRLTRTTSGEGMALNQAIQTEALEAKVKELEKALRDADSEMEEVVGRMNKAQIEVAELQSDRDEALRQTRRLQAEIVAERQKFQPTF</sequence>
<feature type="compositionally biased region" description="Polar residues" evidence="2">
    <location>
        <begin position="245"/>
        <end position="257"/>
    </location>
</feature>
<gene>
    <name evidence="4" type="ORF">AJ80_07205</name>
</gene>
<proteinExistence type="predicted"/>
<feature type="compositionally biased region" description="Pro residues" evidence="2">
    <location>
        <begin position="197"/>
        <end position="206"/>
    </location>
</feature>
<organism evidence="4 5">
    <name type="scientific">Polytolypa hystricis (strain UAMH7299)</name>
    <dbReference type="NCBI Taxonomy" id="1447883"/>
    <lineage>
        <taxon>Eukaryota</taxon>
        <taxon>Fungi</taxon>
        <taxon>Dikarya</taxon>
        <taxon>Ascomycota</taxon>
        <taxon>Pezizomycotina</taxon>
        <taxon>Eurotiomycetes</taxon>
        <taxon>Eurotiomycetidae</taxon>
        <taxon>Onygenales</taxon>
        <taxon>Onygenales incertae sedis</taxon>
        <taxon>Polytolypa</taxon>
    </lineage>
</organism>
<comment type="caution">
    <text evidence="4">The sequence shown here is derived from an EMBL/GenBank/DDBJ whole genome shotgun (WGS) entry which is preliminary data.</text>
</comment>
<evidence type="ECO:0000259" key="3">
    <source>
        <dbReference type="Pfam" id="PF24554"/>
    </source>
</evidence>
<dbReference type="Pfam" id="PF24554">
    <property type="entry name" value="DUF7603"/>
    <property type="match status" value="1"/>
</dbReference>
<reference evidence="4 5" key="1">
    <citation type="submission" date="2017-10" db="EMBL/GenBank/DDBJ databases">
        <title>Comparative genomics in systemic dimorphic fungi from Ajellomycetaceae.</title>
        <authorList>
            <person name="Munoz J.F."/>
            <person name="Mcewen J.G."/>
            <person name="Clay O.K."/>
            <person name="Cuomo C.A."/>
        </authorList>
    </citation>
    <scope>NUCLEOTIDE SEQUENCE [LARGE SCALE GENOMIC DNA]</scope>
    <source>
        <strain evidence="4 5">UAMH7299</strain>
    </source>
</reference>
<feature type="region of interest" description="Disordered" evidence="2">
    <location>
        <begin position="1"/>
        <end position="296"/>
    </location>
</feature>
<feature type="compositionally biased region" description="Polar residues" evidence="2">
    <location>
        <begin position="213"/>
        <end position="227"/>
    </location>
</feature>
<feature type="region of interest" description="Disordered" evidence="2">
    <location>
        <begin position="840"/>
        <end position="863"/>
    </location>
</feature>
<evidence type="ECO:0000313" key="5">
    <source>
        <dbReference type="Proteomes" id="UP000224634"/>
    </source>
</evidence>
<dbReference type="AlphaFoldDB" id="A0A2B7XQT7"/>
<feature type="domain" description="DUF7603" evidence="3">
    <location>
        <begin position="673"/>
        <end position="799"/>
    </location>
</feature>
<keyword evidence="1" id="KW-0175">Coiled coil</keyword>
<feature type="compositionally biased region" description="Polar residues" evidence="2">
    <location>
        <begin position="96"/>
        <end position="108"/>
    </location>
</feature>
<feature type="region of interest" description="Disordered" evidence="2">
    <location>
        <begin position="547"/>
        <end position="573"/>
    </location>
</feature>
<protein>
    <recommendedName>
        <fullName evidence="3">DUF7603 domain-containing protein</fullName>
    </recommendedName>
</protein>
<dbReference type="STRING" id="1447883.A0A2B7XQT7"/>
<name>A0A2B7XQT7_POLH7</name>